<reference evidence="2" key="1">
    <citation type="submission" date="2023-10" db="EMBL/GenBank/DDBJ databases">
        <title>Genome assembly of Pristionchus species.</title>
        <authorList>
            <person name="Yoshida K."/>
            <person name="Sommer R.J."/>
        </authorList>
    </citation>
    <scope>NUCLEOTIDE SEQUENCE</scope>
    <source>
        <strain evidence="2">RS5133</strain>
    </source>
</reference>
<organism evidence="2 3">
    <name type="scientific">Pristionchus fissidentatus</name>
    <dbReference type="NCBI Taxonomy" id="1538716"/>
    <lineage>
        <taxon>Eukaryota</taxon>
        <taxon>Metazoa</taxon>
        <taxon>Ecdysozoa</taxon>
        <taxon>Nematoda</taxon>
        <taxon>Chromadorea</taxon>
        <taxon>Rhabditida</taxon>
        <taxon>Rhabditina</taxon>
        <taxon>Diplogasteromorpha</taxon>
        <taxon>Diplogasteroidea</taxon>
        <taxon>Neodiplogasteridae</taxon>
        <taxon>Pristionchus</taxon>
    </lineage>
</organism>
<name>A0AAV5W2Q6_9BILA</name>
<dbReference type="EMBL" id="BTSY01000004">
    <property type="protein sequence ID" value="GMT26107.1"/>
    <property type="molecule type" value="Genomic_DNA"/>
</dbReference>
<evidence type="ECO:0000313" key="3">
    <source>
        <dbReference type="Proteomes" id="UP001432322"/>
    </source>
</evidence>
<feature type="non-terminal residue" evidence="2">
    <location>
        <position position="90"/>
    </location>
</feature>
<sequence>MAAPFDSDDLMKRSLFGAIFGYKKNPSNNSRSRASSVDHPDQPGPSWASAPQPHHHHAAVAAAAPPPAAHVDVAPAPIADAYPAYNPHVF</sequence>
<accession>A0AAV5W2Q6</accession>
<comment type="caution">
    <text evidence="2">The sequence shown here is derived from an EMBL/GenBank/DDBJ whole genome shotgun (WGS) entry which is preliminary data.</text>
</comment>
<gene>
    <name evidence="2" type="ORF">PFISCL1PPCAC_17404</name>
</gene>
<dbReference type="Proteomes" id="UP001432322">
    <property type="component" value="Unassembled WGS sequence"/>
</dbReference>
<dbReference type="AlphaFoldDB" id="A0AAV5W2Q6"/>
<keyword evidence="3" id="KW-1185">Reference proteome</keyword>
<evidence type="ECO:0000313" key="2">
    <source>
        <dbReference type="EMBL" id="GMT26107.1"/>
    </source>
</evidence>
<feature type="region of interest" description="Disordered" evidence="1">
    <location>
        <begin position="22"/>
        <end position="67"/>
    </location>
</feature>
<proteinExistence type="predicted"/>
<protein>
    <submittedName>
        <fullName evidence="2">Uncharacterized protein</fullName>
    </submittedName>
</protein>
<evidence type="ECO:0000256" key="1">
    <source>
        <dbReference type="SAM" id="MobiDB-lite"/>
    </source>
</evidence>